<dbReference type="InterPro" id="IPR027417">
    <property type="entry name" value="P-loop_NTPase"/>
</dbReference>
<name>X6P104_RETFI</name>
<dbReference type="AlphaFoldDB" id="X6P104"/>
<dbReference type="InterPro" id="IPR006083">
    <property type="entry name" value="PRK/URK"/>
</dbReference>
<dbReference type="GO" id="GO:0005524">
    <property type="term" value="F:ATP binding"/>
    <property type="evidence" value="ECO:0007669"/>
    <property type="project" value="InterPro"/>
</dbReference>
<dbReference type="Gene3D" id="3.40.50.300">
    <property type="entry name" value="P-loop containing nucleotide triphosphate hydrolases"/>
    <property type="match status" value="1"/>
</dbReference>
<dbReference type="Pfam" id="PF00485">
    <property type="entry name" value="PRK"/>
    <property type="match status" value="1"/>
</dbReference>
<gene>
    <name evidence="2" type="ORF">RFI_05891</name>
</gene>
<keyword evidence="2" id="KW-0808">Transferase</keyword>
<keyword evidence="3" id="KW-1185">Reference proteome</keyword>
<dbReference type="Proteomes" id="UP000023152">
    <property type="component" value="Unassembled WGS sequence"/>
</dbReference>
<evidence type="ECO:0000313" key="2">
    <source>
        <dbReference type="EMBL" id="ETO31227.1"/>
    </source>
</evidence>
<comment type="caution">
    <text evidence="2">The sequence shown here is derived from an EMBL/GenBank/DDBJ whole genome shotgun (WGS) entry which is preliminary data.</text>
</comment>
<dbReference type="PANTHER" id="PTHR10285">
    <property type="entry name" value="URIDINE KINASE"/>
    <property type="match status" value="1"/>
</dbReference>
<dbReference type="GO" id="GO:0016301">
    <property type="term" value="F:kinase activity"/>
    <property type="evidence" value="ECO:0007669"/>
    <property type="project" value="UniProtKB-KW"/>
</dbReference>
<organism evidence="2 3">
    <name type="scientific">Reticulomyxa filosa</name>
    <dbReference type="NCBI Taxonomy" id="46433"/>
    <lineage>
        <taxon>Eukaryota</taxon>
        <taxon>Sar</taxon>
        <taxon>Rhizaria</taxon>
        <taxon>Retaria</taxon>
        <taxon>Foraminifera</taxon>
        <taxon>Monothalamids</taxon>
        <taxon>Reticulomyxidae</taxon>
        <taxon>Reticulomyxa</taxon>
    </lineage>
</organism>
<evidence type="ECO:0000313" key="3">
    <source>
        <dbReference type="Proteomes" id="UP000023152"/>
    </source>
</evidence>
<protein>
    <submittedName>
        <fullName evidence="2">Nicotinamide riboside kinase</fullName>
    </submittedName>
</protein>
<feature type="domain" description="Phosphoribulokinase/uridine kinase" evidence="1">
    <location>
        <begin position="136"/>
        <end position="274"/>
    </location>
</feature>
<dbReference type="SUPFAM" id="SSF52540">
    <property type="entry name" value="P-loop containing nucleoside triphosphate hydrolases"/>
    <property type="match status" value="1"/>
</dbReference>
<proteinExistence type="predicted"/>
<evidence type="ECO:0000259" key="1">
    <source>
        <dbReference type="Pfam" id="PF00485"/>
    </source>
</evidence>
<dbReference type="EMBL" id="ASPP01005067">
    <property type="protein sequence ID" value="ETO31227.1"/>
    <property type="molecule type" value="Genomic_DNA"/>
</dbReference>
<accession>X6P104</accession>
<reference evidence="2 3" key="1">
    <citation type="journal article" date="2013" name="Curr. Biol.">
        <title>The Genome of the Foraminiferan Reticulomyxa filosa.</title>
        <authorList>
            <person name="Glockner G."/>
            <person name="Hulsmann N."/>
            <person name="Schleicher M."/>
            <person name="Noegel A.A."/>
            <person name="Eichinger L."/>
            <person name="Gallinger C."/>
            <person name="Pawlowski J."/>
            <person name="Sierra R."/>
            <person name="Euteneuer U."/>
            <person name="Pillet L."/>
            <person name="Moustafa A."/>
            <person name="Platzer M."/>
            <person name="Groth M."/>
            <person name="Szafranski K."/>
            <person name="Schliwa M."/>
        </authorList>
    </citation>
    <scope>NUCLEOTIDE SEQUENCE [LARGE SCALE GENOMIC DNA]</scope>
</reference>
<keyword evidence="2" id="KW-0418">Kinase</keyword>
<sequence>MISDQNSRHLLLKNVDITAFSVEELLTRCNIDKQNKMQVGLFHTEKNQLMSLPNDRINNNNELRYLLSFDDIEACTKFFASNQKRILTFAKNGSEKKMTLYMQHVPIPFMEIGFDCDLFYNNLKRVSSKNQNFVTIGIVGPSGVGKSTLTDYITRFLNFKSQTFKCQAFHSDSYFNTKNCFLDPEIGNYRNMECKEACDYGKMYSDVTRWIQQHVNSKLSESNQAFRDNVTSVLLLEGLLLINSEKLMNLCNIIIFLFSMDDQFCFLRRLKRKKRDPSKFHLFKAYYDKYVWPEYVENRNFFFSKYYRILEAKQENTNNKILEILHNLLAQKLEQHEKMENQSQCCSL</sequence>